<dbReference type="NCBIfam" id="TIGR03464">
    <property type="entry name" value="HpnC"/>
    <property type="match status" value="1"/>
</dbReference>
<dbReference type="SUPFAM" id="SSF48576">
    <property type="entry name" value="Terpenoid synthases"/>
    <property type="match status" value="1"/>
</dbReference>
<evidence type="ECO:0000313" key="1">
    <source>
        <dbReference type="EMBL" id="MFD2182509.1"/>
    </source>
</evidence>
<dbReference type="CDD" id="cd00683">
    <property type="entry name" value="Trans_IPPS_HH"/>
    <property type="match status" value="1"/>
</dbReference>
<proteinExistence type="predicted"/>
<organism evidence="1 2">
    <name type="scientific">Rhodoplanes azumiensis</name>
    <dbReference type="NCBI Taxonomy" id="1897628"/>
    <lineage>
        <taxon>Bacteria</taxon>
        <taxon>Pseudomonadati</taxon>
        <taxon>Pseudomonadota</taxon>
        <taxon>Alphaproteobacteria</taxon>
        <taxon>Hyphomicrobiales</taxon>
        <taxon>Nitrobacteraceae</taxon>
        <taxon>Rhodoplanes</taxon>
    </lineage>
</organism>
<dbReference type="GO" id="GO:0051996">
    <property type="term" value="F:squalene synthase [NAD(P)H] activity"/>
    <property type="evidence" value="ECO:0007669"/>
    <property type="project" value="UniProtKB-EC"/>
</dbReference>
<dbReference type="EC" id="2.5.1.21" evidence="1"/>
<dbReference type="Gene3D" id="1.10.600.10">
    <property type="entry name" value="Farnesyl Diphosphate Synthase"/>
    <property type="match status" value="1"/>
</dbReference>
<dbReference type="Proteomes" id="UP001597314">
    <property type="component" value="Unassembled WGS sequence"/>
</dbReference>
<gene>
    <name evidence="1" type="primary">hpnC</name>
    <name evidence="1" type="ORF">ACFSOX_10115</name>
</gene>
<sequence length="301" mass="32866">MTTTAADLRSGKGSHDENFPVASWIVHPRHRPAILAFYEFVRVADDIADHPTLTEADKLAYLDRLESSLLGKGASEPEGVALKVALADRALSPRHARDLLTAFRLDVTKRRYTDFDDLIDYCSVSAMPVGRFVLDVHGERGTTWNANDRLCAALQIINHLQDCAKDYRTLDRVYIPGDIFAAHGASVEDLGAAQANPALKACIADLAGRTDSLLAESRVFSSLIRDRRLALEVAVIQTLAERLTAMLKVRDPLCERVHLAKPQVAALGLLGLVNGILGRFRRPPTAPAAPAADPANPRRQP</sequence>
<dbReference type="InterPro" id="IPR008949">
    <property type="entry name" value="Isoprenoid_synthase_dom_sf"/>
</dbReference>
<dbReference type="EMBL" id="JBHUIW010000009">
    <property type="protein sequence ID" value="MFD2182509.1"/>
    <property type="molecule type" value="Genomic_DNA"/>
</dbReference>
<dbReference type="InterPro" id="IPR017827">
    <property type="entry name" value="HSQ_synthase_HpnC"/>
</dbReference>
<dbReference type="SFLD" id="SFLDG01018">
    <property type="entry name" value="Squalene/Phytoene_Synthase_Lik"/>
    <property type="match status" value="1"/>
</dbReference>
<dbReference type="SFLD" id="SFLDS00005">
    <property type="entry name" value="Isoprenoid_Synthase_Type_I"/>
    <property type="match status" value="1"/>
</dbReference>
<dbReference type="InterPro" id="IPR002060">
    <property type="entry name" value="Squ/phyt_synthse"/>
</dbReference>
<reference evidence="2" key="1">
    <citation type="journal article" date="2019" name="Int. J. Syst. Evol. Microbiol.">
        <title>The Global Catalogue of Microorganisms (GCM) 10K type strain sequencing project: providing services to taxonomists for standard genome sequencing and annotation.</title>
        <authorList>
            <consortium name="The Broad Institute Genomics Platform"/>
            <consortium name="The Broad Institute Genome Sequencing Center for Infectious Disease"/>
            <person name="Wu L."/>
            <person name="Ma J."/>
        </authorList>
    </citation>
    <scope>NUCLEOTIDE SEQUENCE [LARGE SCALE GENOMIC DNA]</scope>
    <source>
        <strain evidence="2">CGMCC 1.6774</strain>
    </source>
</reference>
<evidence type="ECO:0000313" key="2">
    <source>
        <dbReference type="Proteomes" id="UP001597314"/>
    </source>
</evidence>
<name>A0ABW5AKQ0_9BRAD</name>
<dbReference type="InterPro" id="IPR044843">
    <property type="entry name" value="Trans_IPPS_bact-type"/>
</dbReference>
<dbReference type="InterPro" id="IPR033904">
    <property type="entry name" value="Trans_IPPS_HH"/>
</dbReference>
<protein>
    <submittedName>
        <fullName evidence="1">Squalene synthase HpnC</fullName>
        <ecNumber evidence="1">2.5.1.21</ecNumber>
    </submittedName>
</protein>
<accession>A0ABW5AKQ0</accession>
<dbReference type="RefSeq" id="WP_378477685.1">
    <property type="nucleotide sequence ID" value="NZ_JBHUIW010000009.1"/>
</dbReference>
<dbReference type="PANTHER" id="PTHR31480">
    <property type="entry name" value="BIFUNCTIONAL LYCOPENE CYCLASE/PHYTOENE SYNTHASE"/>
    <property type="match status" value="1"/>
</dbReference>
<comment type="caution">
    <text evidence="1">The sequence shown here is derived from an EMBL/GenBank/DDBJ whole genome shotgun (WGS) entry which is preliminary data.</text>
</comment>
<dbReference type="Pfam" id="PF00494">
    <property type="entry name" value="SQS_PSY"/>
    <property type="match status" value="1"/>
</dbReference>
<keyword evidence="2" id="KW-1185">Reference proteome</keyword>
<keyword evidence="1" id="KW-0808">Transferase</keyword>
<dbReference type="SFLD" id="SFLDG01212">
    <property type="entry name" value="Phytoene_synthase_like"/>
    <property type="match status" value="1"/>
</dbReference>